<accession>A0A2J8AAP8</accession>
<proteinExistence type="predicted"/>
<feature type="non-terminal residue" evidence="2">
    <location>
        <position position="1"/>
    </location>
</feature>
<comment type="caution">
    <text evidence="2">The sequence shown here is derived from an EMBL/GenBank/DDBJ whole genome shotgun (WGS) entry which is preliminary data.</text>
</comment>
<name>A0A2J8AAP8_9CHLO</name>
<organism evidence="2 3">
    <name type="scientific">Tetrabaena socialis</name>
    <dbReference type="NCBI Taxonomy" id="47790"/>
    <lineage>
        <taxon>Eukaryota</taxon>
        <taxon>Viridiplantae</taxon>
        <taxon>Chlorophyta</taxon>
        <taxon>core chlorophytes</taxon>
        <taxon>Chlorophyceae</taxon>
        <taxon>CS clade</taxon>
        <taxon>Chlamydomonadales</taxon>
        <taxon>Tetrabaenaceae</taxon>
        <taxon>Tetrabaena</taxon>
    </lineage>
</organism>
<evidence type="ECO:0000313" key="3">
    <source>
        <dbReference type="Proteomes" id="UP000236333"/>
    </source>
</evidence>
<gene>
    <name evidence="2" type="ORF">TSOC_003771</name>
</gene>
<reference evidence="2 3" key="1">
    <citation type="journal article" date="2017" name="Mol. Biol. Evol.">
        <title>The 4-celled Tetrabaena socialis nuclear genome reveals the essential components for genetic control of cell number at the origin of multicellularity in the volvocine lineage.</title>
        <authorList>
            <person name="Featherston J."/>
            <person name="Arakaki Y."/>
            <person name="Hanschen E.R."/>
            <person name="Ferris P.J."/>
            <person name="Michod R.E."/>
            <person name="Olson B.J.S.C."/>
            <person name="Nozaki H."/>
            <person name="Durand P.M."/>
        </authorList>
    </citation>
    <scope>NUCLEOTIDE SEQUENCE [LARGE SCALE GENOMIC DNA]</scope>
    <source>
        <strain evidence="2 3">NIES-571</strain>
    </source>
</reference>
<dbReference type="EMBL" id="PGGS01000084">
    <property type="protein sequence ID" value="PNH09592.1"/>
    <property type="molecule type" value="Genomic_DNA"/>
</dbReference>
<dbReference type="Proteomes" id="UP000236333">
    <property type="component" value="Unassembled WGS sequence"/>
</dbReference>
<keyword evidence="3" id="KW-1185">Reference proteome</keyword>
<feature type="region of interest" description="Disordered" evidence="1">
    <location>
        <begin position="1"/>
        <end position="38"/>
    </location>
</feature>
<evidence type="ECO:0000256" key="1">
    <source>
        <dbReference type="SAM" id="MobiDB-lite"/>
    </source>
</evidence>
<evidence type="ECO:0000313" key="2">
    <source>
        <dbReference type="EMBL" id="PNH09592.1"/>
    </source>
</evidence>
<dbReference type="AlphaFoldDB" id="A0A2J8AAP8"/>
<sequence>AEGPQSPADVAGALTRTANGRQDDSSAARQGGVLAAHQ</sequence>
<protein>
    <submittedName>
        <fullName evidence="2">Uncharacterized protein</fullName>
    </submittedName>
</protein>